<dbReference type="Pfam" id="PF13241">
    <property type="entry name" value="NAD_binding_7"/>
    <property type="match status" value="1"/>
</dbReference>
<comment type="pathway">
    <text evidence="1">Porphyrin-containing compound metabolism; siroheme biosynthesis; sirohydrochlorin from precorrin-2: step 1/1.</text>
</comment>
<organism evidence="6 7">
    <name type="scientific">Aminivibrio pyruvatiphilus</name>
    <dbReference type="NCBI Taxonomy" id="1005740"/>
    <lineage>
        <taxon>Bacteria</taxon>
        <taxon>Thermotogati</taxon>
        <taxon>Synergistota</taxon>
        <taxon>Synergistia</taxon>
        <taxon>Synergistales</taxon>
        <taxon>Aminobacteriaceae</taxon>
        <taxon>Aminivibrio</taxon>
    </lineage>
</organism>
<evidence type="ECO:0000256" key="5">
    <source>
        <dbReference type="ARBA" id="ARBA00023244"/>
    </source>
</evidence>
<sequence length="164" mass="17152">MTDPRPVSFSLMICLSPASGPILAVGGGPVGLRKIRTLLDGGASVDLVSPEAVPELQALAAEGSIRWERRTAERRDFSEHRLALLALPPEETADVLPLAEGTGCMLNCCGAPESGSWALAAQFRWKGFVVGAGSGGGDPAGSAALKNLLRQSLEDMTEEKENLP</sequence>
<dbReference type="Proteomes" id="UP000295066">
    <property type="component" value="Unassembled WGS sequence"/>
</dbReference>
<dbReference type="AlphaFoldDB" id="A0A4R8MIK8"/>
<dbReference type="UniPathway" id="UPA00262">
    <property type="reaction ID" value="UER00222"/>
</dbReference>
<evidence type="ECO:0000256" key="2">
    <source>
        <dbReference type="ARBA" id="ARBA00012400"/>
    </source>
</evidence>
<protein>
    <recommendedName>
        <fullName evidence="2">precorrin-2 dehydrogenase</fullName>
        <ecNumber evidence="2">1.3.1.76</ecNumber>
    </recommendedName>
</protein>
<keyword evidence="3" id="KW-0560">Oxidoreductase</keyword>
<proteinExistence type="predicted"/>
<evidence type="ECO:0000313" key="7">
    <source>
        <dbReference type="Proteomes" id="UP000295066"/>
    </source>
</evidence>
<evidence type="ECO:0000313" key="6">
    <source>
        <dbReference type="EMBL" id="TDY64868.1"/>
    </source>
</evidence>
<evidence type="ECO:0000256" key="4">
    <source>
        <dbReference type="ARBA" id="ARBA00023027"/>
    </source>
</evidence>
<dbReference type="InterPro" id="IPR028161">
    <property type="entry name" value="Met8-like"/>
</dbReference>
<dbReference type="EC" id="1.3.1.76" evidence="2"/>
<dbReference type="GO" id="GO:0019354">
    <property type="term" value="P:siroheme biosynthetic process"/>
    <property type="evidence" value="ECO:0007669"/>
    <property type="project" value="UniProtKB-UniPathway"/>
</dbReference>
<reference evidence="6 7" key="1">
    <citation type="submission" date="2019-03" db="EMBL/GenBank/DDBJ databases">
        <title>Genomic Encyclopedia of Type Strains, Phase IV (KMG-IV): sequencing the most valuable type-strain genomes for metagenomic binning, comparative biology and taxonomic classification.</title>
        <authorList>
            <person name="Goeker M."/>
        </authorList>
    </citation>
    <scope>NUCLEOTIDE SEQUENCE [LARGE SCALE GENOMIC DNA]</scope>
    <source>
        <strain evidence="6 7">DSM 25964</strain>
    </source>
</reference>
<dbReference type="Gene3D" id="3.40.50.720">
    <property type="entry name" value="NAD(P)-binding Rossmann-like Domain"/>
    <property type="match status" value="1"/>
</dbReference>
<dbReference type="PANTHER" id="PTHR35330:SF1">
    <property type="entry name" value="SIROHEME BIOSYNTHESIS PROTEIN MET8"/>
    <property type="match status" value="1"/>
</dbReference>
<dbReference type="InterPro" id="IPR036291">
    <property type="entry name" value="NAD(P)-bd_dom_sf"/>
</dbReference>
<gene>
    <name evidence="6" type="ORF">C8D99_10113</name>
</gene>
<name>A0A4R8MIK8_9BACT</name>
<accession>A0A4R8MIK8</accession>
<dbReference type="SUPFAM" id="SSF51735">
    <property type="entry name" value="NAD(P)-binding Rossmann-fold domains"/>
    <property type="match status" value="1"/>
</dbReference>
<keyword evidence="7" id="KW-1185">Reference proteome</keyword>
<evidence type="ECO:0000256" key="1">
    <source>
        <dbReference type="ARBA" id="ARBA00005010"/>
    </source>
</evidence>
<keyword evidence="4" id="KW-0520">NAD</keyword>
<comment type="caution">
    <text evidence="6">The sequence shown here is derived from an EMBL/GenBank/DDBJ whole genome shotgun (WGS) entry which is preliminary data.</text>
</comment>
<dbReference type="PANTHER" id="PTHR35330">
    <property type="entry name" value="SIROHEME BIOSYNTHESIS PROTEIN MET8"/>
    <property type="match status" value="1"/>
</dbReference>
<dbReference type="EMBL" id="SORI01000001">
    <property type="protein sequence ID" value="TDY64868.1"/>
    <property type="molecule type" value="Genomic_DNA"/>
</dbReference>
<dbReference type="RefSeq" id="WP_243833781.1">
    <property type="nucleotide sequence ID" value="NZ_SORI01000001.1"/>
</dbReference>
<dbReference type="GO" id="GO:0004325">
    <property type="term" value="F:ferrochelatase activity"/>
    <property type="evidence" value="ECO:0007669"/>
    <property type="project" value="InterPro"/>
</dbReference>
<dbReference type="GO" id="GO:0043115">
    <property type="term" value="F:precorrin-2 dehydrogenase activity"/>
    <property type="evidence" value="ECO:0007669"/>
    <property type="project" value="UniProtKB-EC"/>
</dbReference>
<keyword evidence="5" id="KW-0627">Porphyrin biosynthesis</keyword>
<evidence type="ECO:0000256" key="3">
    <source>
        <dbReference type="ARBA" id="ARBA00023002"/>
    </source>
</evidence>